<evidence type="ECO:0000313" key="3">
    <source>
        <dbReference type="Proteomes" id="UP001500426"/>
    </source>
</evidence>
<keyword evidence="3" id="KW-1185">Reference proteome</keyword>
<name>A0ABP7UDV1_9FLAO</name>
<keyword evidence="1" id="KW-1133">Transmembrane helix</keyword>
<protein>
    <recommendedName>
        <fullName evidence="4">TonB-dependent receptor plug domain-containing protein</fullName>
    </recommendedName>
</protein>
<accession>A0ABP7UDV1</accession>
<dbReference type="RefSeq" id="WP_345089451.1">
    <property type="nucleotide sequence ID" value="NZ_BAABCS010000003.1"/>
</dbReference>
<evidence type="ECO:0000256" key="1">
    <source>
        <dbReference type="SAM" id="Phobius"/>
    </source>
</evidence>
<gene>
    <name evidence="2" type="ORF">GCM10022388_02390</name>
</gene>
<reference evidence="3" key="1">
    <citation type="journal article" date="2019" name="Int. J. Syst. Evol. Microbiol.">
        <title>The Global Catalogue of Microorganisms (GCM) 10K type strain sequencing project: providing services to taxonomists for standard genome sequencing and annotation.</title>
        <authorList>
            <consortium name="The Broad Institute Genomics Platform"/>
            <consortium name="The Broad Institute Genome Sequencing Center for Infectious Disease"/>
            <person name="Wu L."/>
            <person name="Ma J."/>
        </authorList>
    </citation>
    <scope>NUCLEOTIDE SEQUENCE [LARGE SCALE GENOMIC DNA]</scope>
    <source>
        <strain evidence="3">JCM 17068</strain>
    </source>
</reference>
<dbReference type="EMBL" id="BAABCS010000003">
    <property type="protein sequence ID" value="GAA4041280.1"/>
    <property type="molecule type" value="Genomic_DNA"/>
</dbReference>
<keyword evidence="1" id="KW-0812">Transmembrane</keyword>
<evidence type="ECO:0000313" key="2">
    <source>
        <dbReference type="EMBL" id="GAA4041280.1"/>
    </source>
</evidence>
<feature type="transmembrane region" description="Helical" evidence="1">
    <location>
        <begin position="52"/>
        <end position="69"/>
    </location>
</feature>
<keyword evidence="1" id="KW-0472">Membrane</keyword>
<organism evidence="2 3">
    <name type="scientific">Flavobacterium chungnamense</name>
    <dbReference type="NCBI Taxonomy" id="706182"/>
    <lineage>
        <taxon>Bacteria</taxon>
        <taxon>Pseudomonadati</taxon>
        <taxon>Bacteroidota</taxon>
        <taxon>Flavobacteriia</taxon>
        <taxon>Flavobacteriales</taxon>
        <taxon>Flavobacteriaceae</taxon>
        <taxon>Flavobacterium</taxon>
    </lineage>
</organism>
<proteinExistence type="predicted"/>
<evidence type="ECO:0008006" key="4">
    <source>
        <dbReference type="Google" id="ProtNLM"/>
    </source>
</evidence>
<dbReference type="Proteomes" id="UP001500426">
    <property type="component" value="Unassembled WGS sequence"/>
</dbReference>
<sequence>MDNQDNLFNKIKSAAENAETKDFPSMEKVWSRIDAKLDTKVEKKHNNNWKKLLVAASIVLVVTIGYQFLKTEKEIVSPNNEIVTKETEKPIIQDSLENQNAIVSTEIENPNIKENADEILKEQISKPNTVVIKDKIEEKDNAKRFNEDALVAPTIGSYNQAPKNSSTTWYGNNNFESRGVTYEEVKIEKNEDNLKKNKDIKKQEPIVVIDGEVSREKLSNINDEDIEYILELPDPLYIINKIYYTEQELFGPNPTSPYAPLNKQKIESISILPPEKAVSIYGEKGKKGIVIVTTKDGKPLPKKE</sequence>
<comment type="caution">
    <text evidence="2">The sequence shown here is derived from an EMBL/GenBank/DDBJ whole genome shotgun (WGS) entry which is preliminary data.</text>
</comment>